<gene>
    <name evidence="1" type="ORF">NCAST_34_01880</name>
</gene>
<accession>U5EID5</accession>
<protein>
    <submittedName>
        <fullName evidence="1">Uncharacterized protein</fullName>
    </submittedName>
</protein>
<dbReference type="RefSeq" id="WP_022567142.1">
    <property type="nucleotide sequence ID" value="NZ_BAFO02000034.1"/>
</dbReference>
<evidence type="ECO:0000313" key="2">
    <source>
        <dbReference type="Proteomes" id="UP000017048"/>
    </source>
</evidence>
<organism evidence="1 2">
    <name type="scientific">Nocardia asteroides NBRC 15531</name>
    <dbReference type="NCBI Taxonomy" id="1110697"/>
    <lineage>
        <taxon>Bacteria</taxon>
        <taxon>Bacillati</taxon>
        <taxon>Actinomycetota</taxon>
        <taxon>Actinomycetes</taxon>
        <taxon>Mycobacteriales</taxon>
        <taxon>Nocardiaceae</taxon>
        <taxon>Nocardia</taxon>
    </lineage>
</organism>
<reference evidence="1 2" key="1">
    <citation type="journal article" date="2014" name="BMC Genomics">
        <title>Genome based analysis of type-I polyketide synthase and nonribosomal peptide synthetase gene clusters in seven strains of five representative Nocardia species.</title>
        <authorList>
            <person name="Komaki H."/>
            <person name="Ichikawa N."/>
            <person name="Hosoyama A."/>
            <person name="Takahashi-Nakaguchi A."/>
            <person name="Matsuzawa T."/>
            <person name="Suzuki K."/>
            <person name="Fujita N."/>
            <person name="Gonoi T."/>
        </authorList>
    </citation>
    <scope>NUCLEOTIDE SEQUENCE [LARGE SCALE GENOMIC DNA]</scope>
    <source>
        <strain evidence="1 2">NBRC 15531</strain>
    </source>
</reference>
<dbReference type="AlphaFoldDB" id="U5EID5"/>
<sequence length="382" mass="41500">MSGDELVIHTKAWMLQHGWTEVSEGPAGWMWKHTAAGGDARKIAIVRNLANDSGAFNGVVQRLAAAHGAPTAEVERTLKMWGTDVTMLRAANDIVIAETIPLTAAAVMVESARLMYRCSATAAIRLRPEISGGYSKIGDDLSNTVRMGHTERGSYVIPVYVKLSDPKEVVDNEQPFEGLERESVATVEMVESAERRMTRTFAQAMQAIHDHVLTPEHLPRAEQVMGLVSAGVTREFVSAITRVLAEGAVAEFETRFEWAPSQPTPTRIAQSVSIPAAAEEKLTETIRILKRSKRREFNVMTGPIVTVSKFPDDPNVYATIKTVRGGHPCNVTAILPSLPLKTVTEWMTSGETVQLQGVVDRQGGGLVVRSPQGFGPIALPAV</sequence>
<dbReference type="eggNOG" id="ENOG502ZZHK">
    <property type="taxonomic scope" value="Bacteria"/>
</dbReference>
<comment type="caution">
    <text evidence="1">The sequence shown here is derived from an EMBL/GenBank/DDBJ whole genome shotgun (WGS) entry which is preliminary data.</text>
</comment>
<dbReference type="GeneID" id="91515779"/>
<proteinExistence type="predicted"/>
<name>U5EID5_NOCAS</name>
<evidence type="ECO:0000313" key="1">
    <source>
        <dbReference type="EMBL" id="GAD87060.1"/>
    </source>
</evidence>
<keyword evidence="2" id="KW-1185">Reference proteome</keyword>
<dbReference type="EMBL" id="BAFO02000034">
    <property type="protein sequence ID" value="GAD87060.1"/>
    <property type="molecule type" value="Genomic_DNA"/>
</dbReference>
<dbReference type="Proteomes" id="UP000017048">
    <property type="component" value="Unassembled WGS sequence"/>
</dbReference>
<dbReference type="OrthoDB" id="4124583at2"/>